<dbReference type="OrthoDB" id="5985199at2759"/>
<evidence type="ECO:0000313" key="2">
    <source>
        <dbReference type="EnsemblMetazoa" id="XP_038060524.1"/>
    </source>
</evidence>
<organism evidence="2 3">
    <name type="scientific">Patiria miniata</name>
    <name type="common">Bat star</name>
    <name type="synonym">Asterina miniata</name>
    <dbReference type="NCBI Taxonomy" id="46514"/>
    <lineage>
        <taxon>Eukaryota</taxon>
        <taxon>Metazoa</taxon>
        <taxon>Echinodermata</taxon>
        <taxon>Eleutherozoa</taxon>
        <taxon>Asterozoa</taxon>
        <taxon>Asteroidea</taxon>
        <taxon>Valvatacea</taxon>
        <taxon>Valvatida</taxon>
        <taxon>Asterinidae</taxon>
        <taxon>Patiria</taxon>
    </lineage>
</organism>
<name>A0A914AAX4_PATMI</name>
<dbReference type="Gene3D" id="2.60.120.260">
    <property type="entry name" value="Galactose-binding domain-like"/>
    <property type="match status" value="1"/>
</dbReference>
<dbReference type="InterPro" id="IPR000421">
    <property type="entry name" value="FA58C"/>
</dbReference>
<dbReference type="PANTHER" id="PTHR24543">
    <property type="entry name" value="MULTICOPPER OXIDASE-RELATED"/>
    <property type="match status" value="1"/>
</dbReference>
<dbReference type="PROSITE" id="PS50022">
    <property type="entry name" value="FA58C_3"/>
    <property type="match status" value="1"/>
</dbReference>
<accession>A0A914AAX4</accession>
<feature type="domain" description="F5/8 type C" evidence="1">
    <location>
        <begin position="1"/>
        <end position="147"/>
    </location>
</feature>
<dbReference type="SMART" id="SM00231">
    <property type="entry name" value="FA58C"/>
    <property type="match status" value="1"/>
</dbReference>
<dbReference type="OMA" id="CNAGARD"/>
<dbReference type="GeneID" id="119731426"/>
<proteinExistence type="predicted"/>
<protein>
    <recommendedName>
        <fullName evidence="1">F5/8 type C domain-containing protein</fullName>
    </recommendedName>
</protein>
<dbReference type="AlphaFoldDB" id="A0A914AAX4"/>
<dbReference type="Pfam" id="PF00754">
    <property type="entry name" value="F5_F8_type_C"/>
    <property type="match status" value="1"/>
</dbReference>
<dbReference type="EnsemblMetazoa" id="XM_038204596.1">
    <property type="protein sequence ID" value="XP_038060524.1"/>
    <property type="gene ID" value="LOC119731426"/>
</dbReference>
<sequence length="151" mass="16676">MVQAAPGDDLTALRNKAFASFRTQCCGKQVTGGATAWCNAGARDTNPWIQVDFSCSVVITGVITQGRGNRNRNQWVTEFKVAFSDDGQEWTDVTNNGSSTPMKFPGNSDQNTHVTTTFPKAFQARFLRILPTQWSSHCCMRFEVLGCTINE</sequence>
<dbReference type="CDD" id="cd00057">
    <property type="entry name" value="FA58C"/>
    <property type="match status" value="1"/>
</dbReference>
<dbReference type="RefSeq" id="XP_038060524.1">
    <property type="nucleotide sequence ID" value="XM_038204596.1"/>
</dbReference>
<dbReference type="Proteomes" id="UP000887568">
    <property type="component" value="Unplaced"/>
</dbReference>
<dbReference type="FunFam" id="2.60.120.260:FF:000016">
    <property type="entry name" value="Contactin-associated protein-like 4 isoform 1"/>
    <property type="match status" value="1"/>
</dbReference>
<evidence type="ECO:0000259" key="1">
    <source>
        <dbReference type="PROSITE" id="PS50022"/>
    </source>
</evidence>
<evidence type="ECO:0000313" key="3">
    <source>
        <dbReference type="Proteomes" id="UP000887568"/>
    </source>
</evidence>
<reference evidence="2" key="1">
    <citation type="submission" date="2022-11" db="UniProtKB">
        <authorList>
            <consortium name="EnsemblMetazoa"/>
        </authorList>
    </citation>
    <scope>IDENTIFICATION</scope>
</reference>
<keyword evidence="3" id="KW-1185">Reference proteome</keyword>
<dbReference type="PROSITE" id="PS01286">
    <property type="entry name" value="FA58C_2"/>
    <property type="match status" value="1"/>
</dbReference>
<dbReference type="PROSITE" id="PS01285">
    <property type="entry name" value="FA58C_1"/>
    <property type="match status" value="1"/>
</dbReference>
<dbReference type="InterPro" id="IPR008979">
    <property type="entry name" value="Galactose-bd-like_sf"/>
</dbReference>
<dbReference type="SUPFAM" id="SSF49785">
    <property type="entry name" value="Galactose-binding domain-like"/>
    <property type="match status" value="1"/>
</dbReference>